<keyword evidence="10" id="KW-1185">Reference proteome</keyword>
<dbReference type="Pfam" id="PF00892">
    <property type="entry name" value="EamA"/>
    <property type="match status" value="2"/>
</dbReference>
<evidence type="ECO:0000256" key="3">
    <source>
        <dbReference type="ARBA" id="ARBA00022475"/>
    </source>
</evidence>
<feature type="transmembrane region" description="Helical" evidence="7">
    <location>
        <begin position="244"/>
        <end position="263"/>
    </location>
</feature>
<keyword evidence="4 7" id="KW-0812">Transmembrane</keyword>
<feature type="transmembrane region" description="Helical" evidence="7">
    <location>
        <begin position="68"/>
        <end position="85"/>
    </location>
</feature>
<feature type="domain" description="EamA" evidence="8">
    <location>
        <begin position="10"/>
        <end position="140"/>
    </location>
</feature>
<keyword evidence="3" id="KW-1003">Cell membrane</keyword>
<protein>
    <submittedName>
        <fullName evidence="9">DMT family transporter</fullName>
    </submittedName>
</protein>
<dbReference type="Gene3D" id="1.10.3730.20">
    <property type="match status" value="1"/>
</dbReference>
<evidence type="ECO:0000256" key="2">
    <source>
        <dbReference type="ARBA" id="ARBA00007362"/>
    </source>
</evidence>
<accession>A0ABW2V8K7</accession>
<evidence type="ECO:0000259" key="8">
    <source>
        <dbReference type="Pfam" id="PF00892"/>
    </source>
</evidence>
<gene>
    <name evidence="9" type="ORF">ACFQWB_14990</name>
</gene>
<evidence type="ECO:0000256" key="5">
    <source>
        <dbReference type="ARBA" id="ARBA00022989"/>
    </source>
</evidence>
<dbReference type="InterPro" id="IPR037185">
    <property type="entry name" value="EmrE-like"/>
</dbReference>
<sequence length="310" mass="33326">MTPLSKPRTALLISFLVLVWGVNWPLSKIGLLYMPPMLFSGVRTLLAGVILLFAALPRLRRLKFRETWPIYMISALLNVVLYYSLHTIGLGYLPSGLFSAIVFLQPVLVGVFSWLWLGESMNGVKIAGLLLGFFGVAVISSGGMSGHISVAGVLLALGSALSWAAGTVYVKKVGSRVDPIWLVSLQMIAGGLLMTAAGTAIESWSDVSWQPAFILDLLFISVFVIALGWLVFYRLIDSGEAGRMASFTFLIPLVAILIGTLFLGEPFTAALAAGLLMIVASIYLVNRKKGGTGVVRSRKTPRMPPPAGAR</sequence>
<feature type="transmembrane region" description="Helical" evidence="7">
    <location>
        <begin position="182"/>
        <end position="201"/>
    </location>
</feature>
<dbReference type="PANTHER" id="PTHR32322:SF18">
    <property type="entry name" value="S-ADENOSYLMETHIONINE_S-ADENOSYLHOMOCYSTEINE TRANSPORTER"/>
    <property type="match status" value="1"/>
</dbReference>
<evidence type="ECO:0000313" key="9">
    <source>
        <dbReference type="EMBL" id="MFC7751224.1"/>
    </source>
</evidence>
<keyword evidence="5 7" id="KW-1133">Transmembrane helix</keyword>
<name>A0ABW2V8K7_9BACL</name>
<feature type="transmembrane region" description="Helical" evidence="7">
    <location>
        <begin position="124"/>
        <end position="142"/>
    </location>
</feature>
<keyword evidence="6 7" id="KW-0472">Membrane</keyword>
<proteinExistence type="inferred from homology"/>
<dbReference type="Proteomes" id="UP001596528">
    <property type="component" value="Unassembled WGS sequence"/>
</dbReference>
<feature type="transmembrane region" description="Helical" evidence="7">
    <location>
        <begin position="37"/>
        <end position="56"/>
    </location>
</feature>
<comment type="similarity">
    <text evidence="2">Belongs to the EamA transporter family.</text>
</comment>
<dbReference type="EMBL" id="JBHTGQ010000041">
    <property type="protein sequence ID" value="MFC7751224.1"/>
    <property type="molecule type" value="Genomic_DNA"/>
</dbReference>
<evidence type="ECO:0000256" key="1">
    <source>
        <dbReference type="ARBA" id="ARBA00004651"/>
    </source>
</evidence>
<dbReference type="InterPro" id="IPR050638">
    <property type="entry name" value="AA-Vitamin_Transporters"/>
</dbReference>
<reference evidence="10" key="1">
    <citation type="journal article" date="2019" name="Int. J. Syst. Evol. Microbiol.">
        <title>The Global Catalogue of Microorganisms (GCM) 10K type strain sequencing project: providing services to taxonomists for standard genome sequencing and annotation.</title>
        <authorList>
            <consortium name="The Broad Institute Genomics Platform"/>
            <consortium name="The Broad Institute Genome Sequencing Center for Infectious Disease"/>
            <person name="Wu L."/>
            <person name="Ma J."/>
        </authorList>
    </citation>
    <scope>NUCLEOTIDE SEQUENCE [LARGE SCALE GENOMIC DNA]</scope>
    <source>
        <strain evidence="10">JCM 18657</strain>
    </source>
</reference>
<feature type="transmembrane region" description="Helical" evidence="7">
    <location>
        <begin position="269"/>
        <end position="286"/>
    </location>
</feature>
<feature type="domain" description="EamA" evidence="8">
    <location>
        <begin position="151"/>
        <end position="286"/>
    </location>
</feature>
<feature type="transmembrane region" description="Helical" evidence="7">
    <location>
        <begin position="97"/>
        <end position="117"/>
    </location>
</feature>
<dbReference type="InterPro" id="IPR000620">
    <property type="entry name" value="EamA_dom"/>
</dbReference>
<dbReference type="SUPFAM" id="SSF103481">
    <property type="entry name" value="Multidrug resistance efflux transporter EmrE"/>
    <property type="match status" value="2"/>
</dbReference>
<feature type="transmembrane region" description="Helical" evidence="7">
    <location>
        <begin position="148"/>
        <end position="170"/>
    </location>
</feature>
<feature type="transmembrane region" description="Helical" evidence="7">
    <location>
        <begin position="213"/>
        <end position="232"/>
    </location>
</feature>
<dbReference type="PANTHER" id="PTHR32322">
    <property type="entry name" value="INNER MEMBRANE TRANSPORTER"/>
    <property type="match status" value="1"/>
</dbReference>
<evidence type="ECO:0000256" key="6">
    <source>
        <dbReference type="ARBA" id="ARBA00023136"/>
    </source>
</evidence>
<evidence type="ECO:0000256" key="4">
    <source>
        <dbReference type="ARBA" id="ARBA00022692"/>
    </source>
</evidence>
<organism evidence="9 10">
    <name type="scientific">Paenibacillus thermoaerophilus</name>
    <dbReference type="NCBI Taxonomy" id="1215385"/>
    <lineage>
        <taxon>Bacteria</taxon>
        <taxon>Bacillati</taxon>
        <taxon>Bacillota</taxon>
        <taxon>Bacilli</taxon>
        <taxon>Bacillales</taxon>
        <taxon>Paenibacillaceae</taxon>
        <taxon>Paenibacillus</taxon>
    </lineage>
</organism>
<comment type="subcellular location">
    <subcellularLocation>
        <location evidence="1">Cell membrane</location>
        <topology evidence="1">Multi-pass membrane protein</topology>
    </subcellularLocation>
</comment>
<dbReference type="RefSeq" id="WP_138788653.1">
    <property type="nucleotide sequence ID" value="NZ_JBHTGQ010000041.1"/>
</dbReference>
<evidence type="ECO:0000256" key="7">
    <source>
        <dbReference type="SAM" id="Phobius"/>
    </source>
</evidence>
<comment type="caution">
    <text evidence="9">The sequence shown here is derived from an EMBL/GenBank/DDBJ whole genome shotgun (WGS) entry which is preliminary data.</text>
</comment>
<evidence type="ECO:0000313" key="10">
    <source>
        <dbReference type="Proteomes" id="UP001596528"/>
    </source>
</evidence>